<accession>A0A9P3PMN9</accession>
<dbReference type="Proteomes" id="UP001063166">
    <property type="component" value="Unassembled WGS sequence"/>
</dbReference>
<dbReference type="OrthoDB" id="9971254at2759"/>
<dbReference type="Pfam" id="PF18885">
    <property type="entry name" value="DUF5648"/>
    <property type="match status" value="1"/>
</dbReference>
<sequence length="149" mass="16848">MQTDLVDHVYSTNETEVRYLIDFYGFSIEGKKGTATGYIHTSQQPDTVPLFRLYAIGISDHFLTTSVTERDHAIKRLGYHLESTLGYVRTEPGPGLVPFYRLHNAPAHDHYYTTSEHEHEDAARNGWAKEGVVGYLYALEDDAPVLTVT</sequence>
<evidence type="ECO:0000313" key="2">
    <source>
        <dbReference type="EMBL" id="GLB39180.1"/>
    </source>
</evidence>
<evidence type="ECO:0000313" key="3">
    <source>
        <dbReference type="Proteomes" id="UP001063166"/>
    </source>
</evidence>
<comment type="caution">
    <text evidence="2">The sequence shown here is derived from an EMBL/GenBank/DDBJ whole genome shotgun (WGS) entry which is preliminary data.</text>
</comment>
<gene>
    <name evidence="2" type="ORF">LshimejAT787_0603420</name>
</gene>
<organism evidence="2 3">
    <name type="scientific">Lyophyllum shimeji</name>
    <name type="common">Hon-shimeji</name>
    <name type="synonym">Tricholoma shimeji</name>
    <dbReference type="NCBI Taxonomy" id="47721"/>
    <lineage>
        <taxon>Eukaryota</taxon>
        <taxon>Fungi</taxon>
        <taxon>Dikarya</taxon>
        <taxon>Basidiomycota</taxon>
        <taxon>Agaricomycotina</taxon>
        <taxon>Agaricomycetes</taxon>
        <taxon>Agaricomycetidae</taxon>
        <taxon>Agaricales</taxon>
        <taxon>Tricholomatineae</taxon>
        <taxon>Lyophyllaceae</taxon>
        <taxon>Lyophyllum</taxon>
    </lineage>
</organism>
<dbReference type="AlphaFoldDB" id="A0A9P3PMN9"/>
<name>A0A9P3PMN9_LYOSH</name>
<feature type="domain" description="DUF5648" evidence="1">
    <location>
        <begin position="5"/>
        <end position="136"/>
    </location>
</feature>
<dbReference type="EMBL" id="BRPK01000006">
    <property type="protein sequence ID" value="GLB39180.1"/>
    <property type="molecule type" value="Genomic_DNA"/>
</dbReference>
<protein>
    <recommendedName>
        <fullName evidence="1">DUF5648 domain-containing protein</fullName>
    </recommendedName>
</protein>
<proteinExistence type="predicted"/>
<keyword evidence="3" id="KW-1185">Reference proteome</keyword>
<evidence type="ECO:0000259" key="1">
    <source>
        <dbReference type="Pfam" id="PF18885"/>
    </source>
</evidence>
<reference evidence="2" key="1">
    <citation type="submission" date="2022-07" db="EMBL/GenBank/DDBJ databases">
        <title>The genome of Lyophyllum shimeji provides insight into the initial evolution of ectomycorrhizal fungal genome.</title>
        <authorList>
            <person name="Kobayashi Y."/>
            <person name="Shibata T."/>
            <person name="Hirakawa H."/>
            <person name="Shigenobu S."/>
            <person name="Nishiyama T."/>
            <person name="Yamada A."/>
            <person name="Hasebe M."/>
            <person name="Kawaguchi M."/>
        </authorList>
    </citation>
    <scope>NUCLEOTIDE SEQUENCE</scope>
    <source>
        <strain evidence="2">AT787</strain>
    </source>
</reference>
<dbReference type="InterPro" id="IPR043708">
    <property type="entry name" value="DUF5648"/>
</dbReference>